<name>A0A7X4YJK0_9BACL</name>
<dbReference type="PANTHER" id="PTHR45947:SF3">
    <property type="entry name" value="SULFOQUINOVOSYL TRANSFERASE SQD2"/>
    <property type="match status" value="1"/>
</dbReference>
<dbReference type="AlphaFoldDB" id="A0A7X4YJK0"/>
<dbReference type="GO" id="GO:0016757">
    <property type="term" value="F:glycosyltransferase activity"/>
    <property type="evidence" value="ECO:0007669"/>
    <property type="project" value="InterPro"/>
</dbReference>
<dbReference type="RefSeq" id="WP_161693289.1">
    <property type="nucleotide sequence ID" value="NZ_JAAAMU010000001.1"/>
</dbReference>
<dbReference type="OrthoDB" id="158463at2"/>
<feature type="domain" description="Glycosyl transferase family 1" evidence="1">
    <location>
        <begin position="164"/>
        <end position="331"/>
    </location>
</feature>
<reference evidence="2 3" key="1">
    <citation type="submission" date="2020-01" db="EMBL/GenBank/DDBJ databases">
        <title>Paenibacillus soybeanensis sp. nov. isolated from the nodules of soybean (Glycine max(L.) Merr).</title>
        <authorList>
            <person name="Wang H."/>
        </authorList>
    </citation>
    <scope>NUCLEOTIDE SEQUENCE [LARGE SCALE GENOMIC DNA]</scope>
    <source>
        <strain evidence="2 3">DSM 23054</strain>
    </source>
</reference>
<dbReference type="CDD" id="cd03801">
    <property type="entry name" value="GT4_PimA-like"/>
    <property type="match status" value="1"/>
</dbReference>
<dbReference type="InterPro" id="IPR001296">
    <property type="entry name" value="Glyco_trans_1"/>
</dbReference>
<evidence type="ECO:0000313" key="3">
    <source>
        <dbReference type="Proteomes" id="UP000558113"/>
    </source>
</evidence>
<sequence length="363" mass="41191">MKVLFTFFNPSGGMETLNRTRCKALKERQVECHLLYSMDGEGRRNIKDIPTYISNDEAYIGRIIERERYDAIVVCTDVTMLVLMRKVGFKGPLVFEVQGLGTMNTAHAILKDISARVLQTADAVLYPQTNHLRQLMQEHLPGIQHFCFDDPLDTKDFGYIAFPPKRFPIIGWVGRIEENKNWKDFLLIGARLVNLYPEAYLWLFGDLSLCEPLEKALFDKWVEGLKLRSKLVIHPNVPHDQMASYFSIIGDSGGLLLSTSIMEGFGYAVAEAMLCRCPVLATDSDGIRRFLAHDVTGKQYPRANIDQAVVEAQSLMRNFTLRNSIIDQAEKHIQAHFSCDKYATNFIGMLMILKGISSKAEQN</sequence>
<dbReference type="PANTHER" id="PTHR45947">
    <property type="entry name" value="SULFOQUINOVOSYL TRANSFERASE SQD2"/>
    <property type="match status" value="1"/>
</dbReference>
<dbReference type="EMBL" id="JAAAMU010000001">
    <property type="protein sequence ID" value="NBC67468.1"/>
    <property type="molecule type" value="Genomic_DNA"/>
</dbReference>
<dbReference type="Pfam" id="PF00534">
    <property type="entry name" value="Glycos_transf_1"/>
    <property type="match status" value="1"/>
</dbReference>
<evidence type="ECO:0000313" key="2">
    <source>
        <dbReference type="EMBL" id="NBC67468.1"/>
    </source>
</evidence>
<protein>
    <submittedName>
        <fullName evidence="2">Glycosyltransferase</fullName>
    </submittedName>
</protein>
<comment type="caution">
    <text evidence="2">The sequence shown here is derived from an EMBL/GenBank/DDBJ whole genome shotgun (WGS) entry which is preliminary data.</text>
</comment>
<accession>A0A7X4YJK0</accession>
<dbReference type="SUPFAM" id="SSF53756">
    <property type="entry name" value="UDP-Glycosyltransferase/glycogen phosphorylase"/>
    <property type="match status" value="1"/>
</dbReference>
<dbReference type="Gene3D" id="3.40.50.2000">
    <property type="entry name" value="Glycogen Phosphorylase B"/>
    <property type="match status" value="2"/>
</dbReference>
<keyword evidence="3" id="KW-1185">Reference proteome</keyword>
<gene>
    <name evidence="2" type="ORF">GT003_00480</name>
</gene>
<evidence type="ECO:0000259" key="1">
    <source>
        <dbReference type="Pfam" id="PF00534"/>
    </source>
</evidence>
<dbReference type="InterPro" id="IPR050194">
    <property type="entry name" value="Glycosyltransferase_grp1"/>
</dbReference>
<organism evidence="2 3">
    <name type="scientific">Paenibacillus sacheonensis</name>
    <dbReference type="NCBI Taxonomy" id="742054"/>
    <lineage>
        <taxon>Bacteria</taxon>
        <taxon>Bacillati</taxon>
        <taxon>Bacillota</taxon>
        <taxon>Bacilli</taxon>
        <taxon>Bacillales</taxon>
        <taxon>Paenibacillaceae</taxon>
        <taxon>Paenibacillus</taxon>
    </lineage>
</organism>
<dbReference type="Proteomes" id="UP000558113">
    <property type="component" value="Unassembled WGS sequence"/>
</dbReference>
<proteinExistence type="predicted"/>
<keyword evidence="2" id="KW-0808">Transferase</keyword>